<evidence type="ECO:0000256" key="1">
    <source>
        <dbReference type="SAM" id="MobiDB-lite"/>
    </source>
</evidence>
<dbReference type="Proteomes" id="UP000663888">
    <property type="component" value="Unassembled WGS sequence"/>
</dbReference>
<proteinExistence type="predicted"/>
<feature type="transmembrane region" description="Helical" evidence="2">
    <location>
        <begin position="695"/>
        <end position="715"/>
    </location>
</feature>
<feature type="transmembrane region" description="Helical" evidence="2">
    <location>
        <begin position="458"/>
        <end position="477"/>
    </location>
</feature>
<feature type="transmembrane region" description="Helical" evidence="2">
    <location>
        <begin position="162"/>
        <end position="179"/>
    </location>
</feature>
<dbReference type="AlphaFoldDB" id="A0A8H3BY66"/>
<feature type="transmembrane region" description="Helical" evidence="2">
    <location>
        <begin position="493"/>
        <end position="513"/>
    </location>
</feature>
<feature type="compositionally biased region" description="Polar residues" evidence="1">
    <location>
        <begin position="48"/>
        <end position="63"/>
    </location>
</feature>
<feature type="transmembrane region" description="Helical" evidence="2">
    <location>
        <begin position="191"/>
        <end position="209"/>
    </location>
</feature>
<dbReference type="PANTHER" id="PTHR42101">
    <property type="entry name" value="CHROMOSOME 16, WHOLE GENOME SHOTGUN SEQUENCE"/>
    <property type="match status" value="1"/>
</dbReference>
<keyword evidence="2" id="KW-0812">Transmembrane</keyword>
<evidence type="ECO:0000313" key="3">
    <source>
        <dbReference type="EMBL" id="CAE6468012.1"/>
    </source>
</evidence>
<evidence type="ECO:0000313" key="4">
    <source>
        <dbReference type="Proteomes" id="UP000663888"/>
    </source>
</evidence>
<feature type="region of interest" description="Disordered" evidence="1">
    <location>
        <begin position="797"/>
        <end position="875"/>
    </location>
</feature>
<feature type="region of interest" description="Disordered" evidence="1">
    <location>
        <begin position="1"/>
        <end position="85"/>
    </location>
</feature>
<gene>
    <name evidence="3" type="ORF">RDB_LOCUS101962</name>
</gene>
<feature type="transmembrane region" description="Helical" evidence="2">
    <location>
        <begin position="339"/>
        <end position="358"/>
    </location>
</feature>
<keyword evidence="2" id="KW-0472">Membrane</keyword>
<protein>
    <recommendedName>
        <fullName evidence="5">Transmembrane protein</fullName>
    </recommendedName>
</protein>
<dbReference type="PANTHER" id="PTHR42101:SF1">
    <property type="entry name" value="LOW TEMPERATURE REQUIREMENT A"/>
    <property type="match status" value="1"/>
</dbReference>
<dbReference type="EMBL" id="CAJMWX010001107">
    <property type="protein sequence ID" value="CAE6468012.1"/>
    <property type="molecule type" value="Genomic_DNA"/>
</dbReference>
<sequence>MATRPNHPEWTSSSTGGPYINELTYSPKAESPELTSPGSAHSPDAKLTATSSPAKDPVTNPTREPSAVRQRPPSYRRNPNPADTELVAKRFNQWRRFSRDPYKPPLTSSSQPQGEGEELTQRSPRRVRYPGSGWTHLFYDLAWTATFATLAENGEFDEPMDYVSYFVFFAAALWLWASQTLYTVHFYTNDWFHLISIFLQLLIYGGLAATTKGYEITTYISHLPGVDNLNPDPPSNGEEELERFAAERTALLSAQAMALAFALTRFIHLAQYLRAYYYGRWGNGVPERKYVPWGRIIIDVVHPHVYAIVTGLIVSNGIFFAVVGIVFEAFAITKVGASLKLGLWVLGFSVEVFSHLWYPLLCRVGFFRDPTSDELKRVRTITIAQGTRADNTAKGKGAADPKHQTANNGIGTNPLPLAGLMLGERLDTVTTIILGEGINKFAGTLTSILTAPGVKRAVAVNVVSAAFIIWFIAYLYFEGPIIESNLDEGLRRLIWMVTYLPFLASIFLLLVGIKNQFILTSTLSMANRAFENFLDLLGRTGFLDDPSNPTYESNSELKRFLFARGMVWSNEYKSLMEGADQLSSQGWLDRVTAWVMRLSLTMIINPYKTISGEDIPEEVQTRLNAYNQNDTLPILDFANINDPSKMEFYAILTELLNGSIEGARYLLIFAAGIPLCLGLQSIIHSPPRDRYQWGVIASRLLMGLILALLLLLNLGRYQEFYIAPVLKHERARVFNWLEANWILPTIALAYGVLFIVELVLAYLAKRATLAAKTKAVRDSTATTTLFVAGTGVLEPVENGTVDEKQNEDQYEAEAEADAVAVDPDTGRSEIVEQPVTRDRNNSGRLLSSPGQRSSNPPGDSRVSPPPPMLGRKEEV</sequence>
<accession>A0A8H3BY66</accession>
<name>A0A8H3BY66_9AGAM</name>
<reference evidence="3" key="1">
    <citation type="submission" date="2021-01" db="EMBL/GenBank/DDBJ databases">
        <authorList>
            <person name="Kaushik A."/>
        </authorList>
    </citation>
    <scope>NUCLEOTIDE SEQUENCE</scope>
    <source>
        <strain evidence="3">AG4-R118</strain>
    </source>
</reference>
<keyword evidence="2" id="KW-1133">Transmembrane helix</keyword>
<feature type="transmembrane region" description="Helical" evidence="2">
    <location>
        <begin position="305"/>
        <end position="327"/>
    </location>
</feature>
<organism evidence="3 4">
    <name type="scientific">Rhizoctonia solani</name>
    <dbReference type="NCBI Taxonomy" id="456999"/>
    <lineage>
        <taxon>Eukaryota</taxon>
        <taxon>Fungi</taxon>
        <taxon>Dikarya</taxon>
        <taxon>Basidiomycota</taxon>
        <taxon>Agaricomycotina</taxon>
        <taxon>Agaricomycetes</taxon>
        <taxon>Cantharellales</taxon>
        <taxon>Ceratobasidiaceae</taxon>
        <taxon>Rhizoctonia</taxon>
    </lineage>
</organism>
<dbReference type="InterPro" id="IPR010640">
    <property type="entry name" value="Low_temperature_requirement_A"/>
</dbReference>
<feature type="compositionally biased region" description="Polar residues" evidence="1">
    <location>
        <begin position="842"/>
        <end position="855"/>
    </location>
</feature>
<feature type="compositionally biased region" description="Basic and acidic residues" evidence="1">
    <location>
        <begin position="824"/>
        <end position="841"/>
    </location>
</feature>
<evidence type="ECO:0000256" key="2">
    <source>
        <dbReference type="SAM" id="Phobius"/>
    </source>
</evidence>
<dbReference type="Pfam" id="PF06772">
    <property type="entry name" value="LtrA"/>
    <property type="match status" value="1"/>
</dbReference>
<comment type="caution">
    <text evidence="3">The sequence shown here is derived from an EMBL/GenBank/DDBJ whole genome shotgun (WGS) entry which is preliminary data.</text>
</comment>
<feature type="transmembrane region" description="Helical" evidence="2">
    <location>
        <begin position="736"/>
        <end position="764"/>
    </location>
</feature>
<evidence type="ECO:0008006" key="5">
    <source>
        <dbReference type="Google" id="ProtNLM"/>
    </source>
</evidence>
<feature type="region of interest" description="Disordered" evidence="1">
    <location>
        <begin position="98"/>
        <end position="127"/>
    </location>
</feature>